<feature type="binding site" evidence="11">
    <location>
        <position position="137"/>
    </location>
    <ligand>
        <name>substrate</name>
    </ligand>
</feature>
<feature type="binding site" evidence="11">
    <location>
        <position position="34"/>
    </location>
    <ligand>
        <name>substrate</name>
    </ligand>
</feature>
<comment type="catalytic activity">
    <reaction evidence="10 11">
        <text>shikimate + ATP = 3-phosphoshikimate + ADP + H(+)</text>
        <dbReference type="Rhea" id="RHEA:13121"/>
        <dbReference type="ChEBI" id="CHEBI:15378"/>
        <dbReference type="ChEBI" id="CHEBI:30616"/>
        <dbReference type="ChEBI" id="CHEBI:36208"/>
        <dbReference type="ChEBI" id="CHEBI:145989"/>
        <dbReference type="ChEBI" id="CHEBI:456216"/>
        <dbReference type="EC" id="2.7.1.71"/>
    </reaction>
</comment>
<comment type="caution">
    <text evidence="11">Lacks conserved residue(s) required for the propagation of feature annotation.</text>
</comment>
<feature type="binding site" evidence="11">
    <location>
        <position position="58"/>
    </location>
    <ligand>
        <name>substrate</name>
    </ligand>
</feature>
<evidence type="ECO:0000256" key="4">
    <source>
        <dbReference type="ARBA" id="ARBA00022605"/>
    </source>
</evidence>
<keyword evidence="8 11" id="KW-0067">ATP-binding</keyword>
<feature type="binding site" evidence="11">
    <location>
        <position position="118"/>
    </location>
    <ligand>
        <name>ATP</name>
        <dbReference type="ChEBI" id="CHEBI:30616"/>
    </ligand>
</feature>
<proteinExistence type="inferred from homology"/>
<evidence type="ECO:0000256" key="11">
    <source>
        <dbReference type="HAMAP-Rule" id="MF_00109"/>
    </source>
</evidence>
<dbReference type="PANTHER" id="PTHR21087">
    <property type="entry name" value="SHIKIMATE KINASE"/>
    <property type="match status" value="1"/>
</dbReference>
<dbReference type="GO" id="GO:0005524">
    <property type="term" value="F:ATP binding"/>
    <property type="evidence" value="ECO:0007669"/>
    <property type="project" value="UniProtKB-UniRule"/>
</dbReference>
<evidence type="ECO:0000256" key="6">
    <source>
        <dbReference type="ARBA" id="ARBA00022741"/>
    </source>
</evidence>
<dbReference type="GO" id="GO:0009423">
    <property type="term" value="P:chorismate biosynthetic process"/>
    <property type="evidence" value="ECO:0007669"/>
    <property type="project" value="UniProtKB-UniRule"/>
</dbReference>
<keyword evidence="5 11" id="KW-0808">Transferase</keyword>
<dbReference type="Proteomes" id="UP000683246">
    <property type="component" value="Chromosome"/>
</dbReference>
<dbReference type="GO" id="GO:0009073">
    <property type="term" value="P:aromatic amino acid family biosynthetic process"/>
    <property type="evidence" value="ECO:0007669"/>
    <property type="project" value="UniProtKB-KW"/>
</dbReference>
<comment type="subunit">
    <text evidence="11">Monomer.</text>
</comment>
<accession>A0A8J8SHV5</accession>
<dbReference type="GO" id="GO:0005829">
    <property type="term" value="C:cytosol"/>
    <property type="evidence" value="ECO:0007669"/>
    <property type="project" value="TreeGrafter"/>
</dbReference>
<dbReference type="RefSeq" id="WP_212694505.1">
    <property type="nucleotide sequence ID" value="NZ_CP058649.1"/>
</dbReference>
<comment type="function">
    <text evidence="11">Catalyzes the specific phosphorylation of the 3-hydroxyl group of shikimic acid using ATP as a cosubstrate.</text>
</comment>
<evidence type="ECO:0000313" key="12">
    <source>
        <dbReference type="EMBL" id="QUI23818.1"/>
    </source>
</evidence>
<dbReference type="PANTHER" id="PTHR21087:SF16">
    <property type="entry name" value="SHIKIMATE KINASE 1, CHLOROPLASTIC"/>
    <property type="match status" value="1"/>
</dbReference>
<keyword evidence="13" id="KW-1185">Reference proteome</keyword>
<dbReference type="GO" id="GO:0004765">
    <property type="term" value="F:shikimate kinase activity"/>
    <property type="evidence" value="ECO:0007669"/>
    <property type="project" value="UniProtKB-UniRule"/>
</dbReference>
<keyword evidence="9 11" id="KW-0057">Aromatic amino acid biosynthesis</keyword>
<organism evidence="12 13">
    <name type="scientific">Vallitalea pronyensis</name>
    <dbReference type="NCBI Taxonomy" id="1348613"/>
    <lineage>
        <taxon>Bacteria</taxon>
        <taxon>Bacillati</taxon>
        <taxon>Bacillota</taxon>
        <taxon>Clostridia</taxon>
        <taxon>Lachnospirales</taxon>
        <taxon>Vallitaleaceae</taxon>
        <taxon>Vallitalea</taxon>
    </lineage>
</organism>
<keyword evidence="7 11" id="KW-0418">Kinase</keyword>
<keyword evidence="11" id="KW-0460">Magnesium</keyword>
<dbReference type="EC" id="2.7.1.71" evidence="3 11"/>
<dbReference type="InterPro" id="IPR023000">
    <property type="entry name" value="Shikimate_kinase_CS"/>
</dbReference>
<keyword evidence="11" id="KW-0963">Cytoplasm</keyword>
<evidence type="ECO:0000313" key="13">
    <source>
        <dbReference type="Proteomes" id="UP000683246"/>
    </source>
</evidence>
<dbReference type="EMBL" id="CP058649">
    <property type="protein sequence ID" value="QUI23818.1"/>
    <property type="molecule type" value="Genomic_DNA"/>
</dbReference>
<comment type="similarity">
    <text evidence="2 11">Belongs to the shikimate kinase family.</text>
</comment>
<dbReference type="Pfam" id="PF01202">
    <property type="entry name" value="SKI"/>
    <property type="match status" value="1"/>
</dbReference>
<feature type="binding site" evidence="11">
    <location>
        <begin position="12"/>
        <end position="17"/>
    </location>
    <ligand>
        <name>ATP</name>
        <dbReference type="ChEBI" id="CHEBI:30616"/>
    </ligand>
</feature>
<comment type="cofactor">
    <cofactor evidence="11">
        <name>Mg(2+)</name>
        <dbReference type="ChEBI" id="CHEBI:18420"/>
    </cofactor>
    <text evidence="11">Binds 1 Mg(2+) ion per subunit.</text>
</comment>
<dbReference type="InterPro" id="IPR027417">
    <property type="entry name" value="P-loop_NTPase"/>
</dbReference>
<comment type="subcellular location">
    <subcellularLocation>
        <location evidence="11">Cytoplasm</location>
    </subcellularLocation>
</comment>
<dbReference type="CDD" id="cd00464">
    <property type="entry name" value="SK"/>
    <property type="match status" value="1"/>
</dbReference>
<feature type="binding site" evidence="11">
    <location>
        <position position="16"/>
    </location>
    <ligand>
        <name>Mg(2+)</name>
        <dbReference type="ChEBI" id="CHEBI:18420"/>
    </ligand>
</feature>
<evidence type="ECO:0000256" key="10">
    <source>
        <dbReference type="ARBA" id="ARBA00048567"/>
    </source>
</evidence>
<dbReference type="UniPathway" id="UPA00053">
    <property type="reaction ID" value="UER00088"/>
</dbReference>
<protein>
    <recommendedName>
        <fullName evidence="3 11">Shikimate kinase</fullName>
        <shortName evidence="11">SK</shortName>
        <ecNumber evidence="3 11">2.7.1.71</ecNumber>
    </recommendedName>
</protein>
<dbReference type="PRINTS" id="PR01100">
    <property type="entry name" value="SHIKIMTKNASE"/>
</dbReference>
<keyword evidence="11" id="KW-0479">Metal-binding</keyword>
<evidence type="ECO:0000256" key="2">
    <source>
        <dbReference type="ARBA" id="ARBA00006997"/>
    </source>
</evidence>
<dbReference type="HAMAP" id="MF_00109">
    <property type="entry name" value="Shikimate_kinase"/>
    <property type="match status" value="1"/>
</dbReference>
<name>A0A8J8SHV5_9FIRM</name>
<dbReference type="InterPro" id="IPR031322">
    <property type="entry name" value="Shikimate/glucono_kinase"/>
</dbReference>
<evidence type="ECO:0000256" key="8">
    <source>
        <dbReference type="ARBA" id="ARBA00022840"/>
    </source>
</evidence>
<dbReference type="AlphaFoldDB" id="A0A8J8SHV5"/>
<reference evidence="12" key="1">
    <citation type="submission" date="2020-07" db="EMBL/GenBank/DDBJ databases">
        <title>Vallitalea pronyensis genome.</title>
        <authorList>
            <person name="Postec A."/>
        </authorList>
    </citation>
    <scope>NUCLEOTIDE SEQUENCE</scope>
    <source>
        <strain evidence="12">FatNI3</strain>
    </source>
</reference>
<dbReference type="PROSITE" id="PS01128">
    <property type="entry name" value="SHIKIMATE_KINASE"/>
    <property type="match status" value="1"/>
</dbReference>
<evidence type="ECO:0000256" key="1">
    <source>
        <dbReference type="ARBA" id="ARBA00004842"/>
    </source>
</evidence>
<gene>
    <name evidence="11" type="primary">aroK</name>
    <name evidence="12" type="ORF">HZI73_16630</name>
</gene>
<dbReference type="GO" id="GO:0000287">
    <property type="term" value="F:magnesium ion binding"/>
    <property type="evidence" value="ECO:0007669"/>
    <property type="project" value="UniProtKB-UniRule"/>
</dbReference>
<keyword evidence="4 11" id="KW-0028">Amino-acid biosynthesis</keyword>
<evidence type="ECO:0000256" key="7">
    <source>
        <dbReference type="ARBA" id="ARBA00022777"/>
    </source>
</evidence>
<dbReference type="Gene3D" id="3.40.50.300">
    <property type="entry name" value="P-loop containing nucleotide triphosphate hydrolases"/>
    <property type="match status" value="1"/>
</dbReference>
<evidence type="ECO:0000256" key="9">
    <source>
        <dbReference type="ARBA" id="ARBA00023141"/>
    </source>
</evidence>
<feature type="binding site" evidence="11">
    <location>
        <position position="80"/>
    </location>
    <ligand>
        <name>substrate</name>
    </ligand>
</feature>
<dbReference type="GO" id="GO:0008652">
    <property type="term" value="P:amino acid biosynthetic process"/>
    <property type="evidence" value="ECO:0007669"/>
    <property type="project" value="UniProtKB-KW"/>
</dbReference>
<dbReference type="InterPro" id="IPR000623">
    <property type="entry name" value="Shikimate_kinase/TSH1"/>
</dbReference>
<dbReference type="SUPFAM" id="SSF52540">
    <property type="entry name" value="P-loop containing nucleoside triphosphate hydrolases"/>
    <property type="match status" value="1"/>
</dbReference>
<dbReference type="KEGG" id="vpy:HZI73_16630"/>
<keyword evidence="6 11" id="KW-0547">Nucleotide-binding</keyword>
<evidence type="ECO:0000256" key="5">
    <source>
        <dbReference type="ARBA" id="ARBA00022679"/>
    </source>
</evidence>
<sequence>MIDNILLIGFMGSGKSTVGKELSKALDCKFIDMDYEIEHKENRSICDIFNTDGEDHFRKLETHYLQSLLKTDNAIISTGGGVVLKEGNRKLLKAIGKVIFLHADVEHIVKNVKDDTTRPLLQSDDYMKTITDMLESREDKYLSSADIIIQTSGKSVACIVDEIMTLL</sequence>
<evidence type="ECO:0000256" key="3">
    <source>
        <dbReference type="ARBA" id="ARBA00012154"/>
    </source>
</evidence>
<comment type="pathway">
    <text evidence="1 11">Metabolic intermediate biosynthesis; chorismate biosynthesis; chorismate from D-erythrose 4-phosphate and phosphoenolpyruvate: step 5/7.</text>
</comment>